<evidence type="ECO:0000259" key="1">
    <source>
        <dbReference type="Pfam" id="PF20209"/>
    </source>
</evidence>
<proteinExistence type="predicted"/>
<dbReference type="STRING" id="1314777.A0A164MWL2"/>
<accession>A0A164MWL2</accession>
<evidence type="ECO:0000313" key="2">
    <source>
        <dbReference type="EMBL" id="KZS87110.1"/>
    </source>
</evidence>
<dbReference type="Proteomes" id="UP000076722">
    <property type="component" value="Unassembled WGS sequence"/>
</dbReference>
<keyword evidence="3" id="KW-1185">Reference proteome</keyword>
<reference evidence="2 3" key="1">
    <citation type="journal article" date="2016" name="Mol. Biol. Evol.">
        <title>Comparative Genomics of Early-Diverging Mushroom-Forming Fungi Provides Insights into the Origins of Lignocellulose Decay Capabilities.</title>
        <authorList>
            <person name="Nagy L.G."/>
            <person name="Riley R."/>
            <person name="Tritt A."/>
            <person name="Adam C."/>
            <person name="Daum C."/>
            <person name="Floudas D."/>
            <person name="Sun H."/>
            <person name="Yadav J.S."/>
            <person name="Pangilinan J."/>
            <person name="Larsson K.H."/>
            <person name="Matsuura K."/>
            <person name="Barry K."/>
            <person name="Labutti K."/>
            <person name="Kuo R."/>
            <person name="Ohm R.A."/>
            <person name="Bhattacharya S.S."/>
            <person name="Shirouzu T."/>
            <person name="Yoshinaga Y."/>
            <person name="Martin F.M."/>
            <person name="Grigoriev I.V."/>
            <person name="Hibbett D.S."/>
        </authorList>
    </citation>
    <scope>NUCLEOTIDE SEQUENCE [LARGE SCALE GENOMIC DNA]</scope>
    <source>
        <strain evidence="2 3">HHB9708</strain>
    </source>
</reference>
<dbReference type="AlphaFoldDB" id="A0A164MWL2"/>
<protein>
    <recommendedName>
        <fullName evidence="1">DUF6570 domain-containing protein</fullName>
    </recommendedName>
</protein>
<feature type="non-terminal residue" evidence="2">
    <location>
        <position position="128"/>
    </location>
</feature>
<name>A0A164MWL2_9AGAM</name>
<gene>
    <name evidence="2" type="ORF">SISNIDRAFT_388695</name>
</gene>
<sequence length="128" mass="14665">MDDLAISEEDRARLQEFRAQAMDIQMGSCDSCHEKWFDISDGKCKTCQRGSKFQESNAMYPGPDVLELPELTQMEEMMIARVHTILQVWQVNGGQFKYSGHCCNFPRDTDTFHTKLPLLPSECDVIVL</sequence>
<dbReference type="OrthoDB" id="2976830at2759"/>
<dbReference type="InterPro" id="IPR046700">
    <property type="entry name" value="DUF6570"/>
</dbReference>
<feature type="domain" description="DUF6570" evidence="1">
    <location>
        <begin position="50"/>
        <end position="125"/>
    </location>
</feature>
<dbReference type="Pfam" id="PF20209">
    <property type="entry name" value="DUF6570"/>
    <property type="match status" value="1"/>
</dbReference>
<dbReference type="EMBL" id="KV419456">
    <property type="protein sequence ID" value="KZS87110.1"/>
    <property type="molecule type" value="Genomic_DNA"/>
</dbReference>
<organism evidence="2 3">
    <name type="scientific">Sistotremastrum niveocremeum HHB9708</name>
    <dbReference type="NCBI Taxonomy" id="1314777"/>
    <lineage>
        <taxon>Eukaryota</taxon>
        <taxon>Fungi</taxon>
        <taxon>Dikarya</taxon>
        <taxon>Basidiomycota</taxon>
        <taxon>Agaricomycotina</taxon>
        <taxon>Agaricomycetes</taxon>
        <taxon>Sistotremastrales</taxon>
        <taxon>Sistotremastraceae</taxon>
        <taxon>Sertulicium</taxon>
        <taxon>Sertulicium niveocremeum</taxon>
    </lineage>
</organism>
<evidence type="ECO:0000313" key="3">
    <source>
        <dbReference type="Proteomes" id="UP000076722"/>
    </source>
</evidence>